<evidence type="ECO:0000256" key="1">
    <source>
        <dbReference type="SAM" id="MobiDB-lite"/>
    </source>
</evidence>
<reference evidence="3 5" key="1">
    <citation type="journal article" date="2014" name="Nat. Genet.">
        <title>Genome and transcriptome of the porcine whipworm Trichuris suis.</title>
        <authorList>
            <person name="Jex A.R."/>
            <person name="Nejsum P."/>
            <person name="Schwarz E.M."/>
            <person name="Hu L."/>
            <person name="Young N.D."/>
            <person name="Hall R.S."/>
            <person name="Korhonen P.K."/>
            <person name="Liao S."/>
            <person name="Thamsborg S."/>
            <person name="Xia J."/>
            <person name="Xu P."/>
            <person name="Wang S."/>
            <person name="Scheerlinck J.P."/>
            <person name="Hofmann A."/>
            <person name="Sternberg P.W."/>
            <person name="Wang J."/>
            <person name="Gasser R.B."/>
        </authorList>
    </citation>
    <scope>NUCLEOTIDE SEQUENCE [LARGE SCALE GENOMIC DNA]</scope>
    <source>
        <strain evidence="4">DCEP-RM93F</strain>
        <strain evidence="3">DCEP-RM93M</strain>
    </source>
</reference>
<accession>A0A085M7Y7</accession>
<feature type="region of interest" description="Disordered" evidence="1">
    <location>
        <begin position="159"/>
        <end position="198"/>
    </location>
</feature>
<protein>
    <recommendedName>
        <fullName evidence="2">DUF7047 domain-containing protein</fullName>
    </recommendedName>
</protein>
<keyword evidence="5" id="KW-1185">Reference proteome</keyword>
<dbReference type="EMBL" id="KL363218">
    <property type="protein sequence ID" value="KFD53333.1"/>
    <property type="molecule type" value="Genomic_DNA"/>
</dbReference>
<evidence type="ECO:0000259" key="2">
    <source>
        <dbReference type="Pfam" id="PF23088"/>
    </source>
</evidence>
<sequence>MPRSRCGRTRRSCLTVWLWFECRSGHREGSSSHGAALARLRSEYSVVKVSGRHSHRRVSSGCAISEQASRPGQAGKQSPGTCATGHLCVGPAGLGERNALQRKRGGKNNAPPNKLTWRSTFSHCGELVRHYPVCGWFRVATALAKREANRVVPVGRAYSRQQDTGASRRVGARDDKERPSPSSVRCARQCGQSMSGRKRACPYSCAELGNTVVEDGGWPHPSDAPDASMA</sequence>
<dbReference type="AlphaFoldDB" id="A0A085M7Y7"/>
<name>A0A085M7Y7_9BILA</name>
<evidence type="ECO:0000313" key="5">
    <source>
        <dbReference type="Proteomes" id="UP000030764"/>
    </source>
</evidence>
<dbReference type="InterPro" id="IPR055475">
    <property type="entry name" value="DUF7047"/>
</dbReference>
<feature type="region of interest" description="Disordered" evidence="1">
    <location>
        <begin position="57"/>
        <end position="79"/>
    </location>
</feature>
<dbReference type="EMBL" id="KL367525">
    <property type="protein sequence ID" value="KFD66426.1"/>
    <property type="molecule type" value="Genomic_DNA"/>
</dbReference>
<organism evidence="3 5">
    <name type="scientific">Trichuris suis</name>
    <name type="common">pig whipworm</name>
    <dbReference type="NCBI Taxonomy" id="68888"/>
    <lineage>
        <taxon>Eukaryota</taxon>
        <taxon>Metazoa</taxon>
        <taxon>Ecdysozoa</taxon>
        <taxon>Nematoda</taxon>
        <taxon>Enoplea</taxon>
        <taxon>Dorylaimia</taxon>
        <taxon>Trichinellida</taxon>
        <taxon>Trichuridae</taxon>
        <taxon>Trichuris</taxon>
    </lineage>
</organism>
<evidence type="ECO:0000313" key="3">
    <source>
        <dbReference type="EMBL" id="KFD53333.1"/>
    </source>
</evidence>
<feature type="compositionally biased region" description="Polar residues" evidence="1">
    <location>
        <begin position="66"/>
        <end position="79"/>
    </location>
</feature>
<evidence type="ECO:0000313" key="4">
    <source>
        <dbReference type="EMBL" id="KFD66426.1"/>
    </source>
</evidence>
<feature type="domain" description="DUF7047" evidence="2">
    <location>
        <begin position="116"/>
        <end position="150"/>
    </location>
</feature>
<gene>
    <name evidence="3" type="ORF">M513_05814</name>
    <name evidence="4" type="ORF">M514_05814</name>
</gene>
<dbReference type="Pfam" id="PF23088">
    <property type="entry name" value="DUF7047"/>
    <property type="match status" value="1"/>
</dbReference>
<dbReference type="Proteomes" id="UP000030764">
    <property type="component" value="Unassembled WGS sequence"/>
</dbReference>
<proteinExistence type="predicted"/>
<dbReference type="Proteomes" id="UP000030758">
    <property type="component" value="Unassembled WGS sequence"/>
</dbReference>